<keyword evidence="2 7" id="KW-0813">Transport</keyword>
<comment type="similarity">
    <text evidence="7">Belongs to the TonB-dependent receptor family.</text>
</comment>
<dbReference type="Gene3D" id="2.40.170.20">
    <property type="entry name" value="TonB-dependent receptor, beta-barrel domain"/>
    <property type="match status" value="1"/>
</dbReference>
<keyword evidence="4 7" id="KW-0812">Transmembrane</keyword>
<evidence type="ECO:0000256" key="3">
    <source>
        <dbReference type="ARBA" id="ARBA00022452"/>
    </source>
</evidence>
<keyword evidence="9" id="KW-0675">Receptor</keyword>
<dbReference type="InterPro" id="IPR036942">
    <property type="entry name" value="Beta-barrel_TonB_sf"/>
</dbReference>
<evidence type="ECO:0000256" key="7">
    <source>
        <dbReference type="PROSITE-ProRule" id="PRU01360"/>
    </source>
</evidence>
<keyword evidence="6 7" id="KW-0998">Cell outer membrane</keyword>
<evidence type="ECO:0000256" key="2">
    <source>
        <dbReference type="ARBA" id="ARBA00022448"/>
    </source>
</evidence>
<dbReference type="NCBIfam" id="TIGR04056">
    <property type="entry name" value="OMP_RagA_SusC"/>
    <property type="match status" value="1"/>
</dbReference>
<evidence type="ECO:0000313" key="9">
    <source>
        <dbReference type="EMBL" id="WQD40771.1"/>
    </source>
</evidence>
<keyword evidence="3 7" id="KW-1134">Transmembrane beta strand</keyword>
<gene>
    <name evidence="9" type="ORF">U0035_04325</name>
</gene>
<reference evidence="9 10" key="1">
    <citation type="submission" date="2023-12" db="EMBL/GenBank/DDBJ databases">
        <title>Genome sequencing and assembly of bacterial species from a model synthetic community.</title>
        <authorList>
            <person name="Hogle S.L."/>
        </authorList>
    </citation>
    <scope>NUCLEOTIDE SEQUENCE [LARGE SCALE GENOMIC DNA]</scope>
    <source>
        <strain evidence="9 10">HAMBI_3031</strain>
    </source>
</reference>
<evidence type="ECO:0000259" key="8">
    <source>
        <dbReference type="Pfam" id="PF07715"/>
    </source>
</evidence>
<protein>
    <submittedName>
        <fullName evidence="9">TonB-dependent receptor</fullName>
    </submittedName>
</protein>
<dbReference type="PROSITE" id="PS52016">
    <property type="entry name" value="TONB_DEPENDENT_REC_3"/>
    <property type="match status" value="1"/>
</dbReference>
<dbReference type="InterPro" id="IPR023997">
    <property type="entry name" value="TonB-dep_OMP_SusC/RagA_CS"/>
</dbReference>
<organism evidence="9 10">
    <name type="scientific">Niabella yanshanensis</name>
    <dbReference type="NCBI Taxonomy" id="577386"/>
    <lineage>
        <taxon>Bacteria</taxon>
        <taxon>Pseudomonadati</taxon>
        <taxon>Bacteroidota</taxon>
        <taxon>Chitinophagia</taxon>
        <taxon>Chitinophagales</taxon>
        <taxon>Chitinophagaceae</taxon>
        <taxon>Niabella</taxon>
    </lineage>
</organism>
<dbReference type="InterPro" id="IPR037066">
    <property type="entry name" value="Plug_dom_sf"/>
</dbReference>
<dbReference type="NCBIfam" id="TIGR04057">
    <property type="entry name" value="SusC_RagA_signa"/>
    <property type="match status" value="1"/>
</dbReference>
<evidence type="ECO:0000256" key="1">
    <source>
        <dbReference type="ARBA" id="ARBA00004571"/>
    </source>
</evidence>
<dbReference type="Proteomes" id="UP001325680">
    <property type="component" value="Chromosome"/>
</dbReference>
<evidence type="ECO:0000256" key="4">
    <source>
        <dbReference type="ARBA" id="ARBA00022692"/>
    </source>
</evidence>
<dbReference type="EMBL" id="CP139960">
    <property type="protein sequence ID" value="WQD40771.1"/>
    <property type="molecule type" value="Genomic_DNA"/>
</dbReference>
<keyword evidence="10" id="KW-1185">Reference proteome</keyword>
<proteinExistence type="inferred from homology"/>
<evidence type="ECO:0000256" key="5">
    <source>
        <dbReference type="ARBA" id="ARBA00023136"/>
    </source>
</evidence>
<dbReference type="InterPro" id="IPR023996">
    <property type="entry name" value="TonB-dep_OMP_SusC/RagA"/>
</dbReference>
<dbReference type="RefSeq" id="WP_245957621.1">
    <property type="nucleotide sequence ID" value="NZ_CP139960.1"/>
</dbReference>
<feature type="domain" description="TonB-dependent receptor plug" evidence="8">
    <location>
        <begin position="8"/>
        <end position="52"/>
    </location>
</feature>
<dbReference type="SUPFAM" id="SSF56935">
    <property type="entry name" value="Porins"/>
    <property type="match status" value="1"/>
</dbReference>
<sequence>MGSYGAGGGPLVLVDGLATSINDVDPNNIASISVLKDASSASIYGSRAANGVILIETKKGKSGKFTISYNGYAGWQKATKLPEFVESAEYAALRNEASLNAGGSKVYTDDEIQKFRDQSDPDNYPNVPHFKNLLTSGSGFQSNHYLSFSGGNERSRYVFASSYLNEQGIVTKNGYERFNILLNTENNITRDLTLKVNLNGYTSRQGSPRQYDGGMNSMINFALREGPVFAGKKSDGTYGYQDNYSPEAWLASNSFFRGNNKYFLGGAELAWNMFKGFTLSGKVGYSFSSSYNKDYAADFQFDPNKYVGPNNLSVTSGQGAQLTLQSIATYNKVIQQHAITILGGVSEEQYEDWFISGFRKDFPTSLLYELNAGSATGMTNGGSASQWKMRSYFGRLNYSFADKYLFEANIRADGTSRFPGAGRWGYFPSFSAAWRLSKERFIADNIDWIDELKIRASWGTLGNQNVGTYPYQNIVALGQNYSFGGALSPGAATTRLSNADITWETTTSTNIGLDVAVLKGKLGLVFDVFDKNTTGVLYTVATSAVLGVSTSPVNIGSVNNKGFEATLNYNQSIGSLNLSLSPNFTYIKNKITSLANGLTQNIGSGLFMGQPIGVIYGYEADGLFADANDISSYPAQPYAAEPGFVRYKDISGPDGVPDGTVDATYDRKIIGNTVPKYTYGLNLAARYKNFDLYVLAQGLGGHQKQIGSYAAFAFYNGGQIQRWQVENRWTPESPDRNAEYPKLTALNMGSGTIMTSTYWNRDGSFLRVKSLQVGYTVPASIVSKAKLSRLRIYFSGQNLFNWNHFYTGWDPEMGMATGDNSSFYPLTAIYTFGINASF</sequence>
<dbReference type="InterPro" id="IPR039426">
    <property type="entry name" value="TonB-dep_rcpt-like"/>
</dbReference>
<dbReference type="InterPro" id="IPR012910">
    <property type="entry name" value="Plug_dom"/>
</dbReference>
<name>A0ABZ0WDI7_9BACT</name>
<dbReference type="Gene3D" id="2.170.130.10">
    <property type="entry name" value="TonB-dependent receptor, plug domain"/>
    <property type="match status" value="1"/>
</dbReference>
<evidence type="ECO:0000313" key="10">
    <source>
        <dbReference type="Proteomes" id="UP001325680"/>
    </source>
</evidence>
<comment type="subcellular location">
    <subcellularLocation>
        <location evidence="1 7">Cell outer membrane</location>
        <topology evidence="1 7">Multi-pass membrane protein</topology>
    </subcellularLocation>
</comment>
<accession>A0ABZ0WDI7</accession>
<evidence type="ECO:0000256" key="6">
    <source>
        <dbReference type="ARBA" id="ARBA00023237"/>
    </source>
</evidence>
<dbReference type="Pfam" id="PF07715">
    <property type="entry name" value="Plug"/>
    <property type="match status" value="1"/>
</dbReference>
<keyword evidence="5 7" id="KW-0472">Membrane</keyword>